<dbReference type="Proteomes" id="UP001185737">
    <property type="component" value="Unassembled WGS sequence"/>
</dbReference>
<organism evidence="1 2">
    <name type="scientific">Rhodococcus jostii</name>
    <dbReference type="NCBI Taxonomy" id="132919"/>
    <lineage>
        <taxon>Bacteria</taxon>
        <taxon>Bacillati</taxon>
        <taxon>Actinomycetota</taxon>
        <taxon>Actinomycetes</taxon>
        <taxon>Mycobacteriales</taxon>
        <taxon>Nocardiaceae</taxon>
        <taxon>Rhodococcus</taxon>
    </lineage>
</organism>
<comment type="caution">
    <text evidence="1">The sequence shown here is derived from an EMBL/GenBank/DDBJ whole genome shotgun (WGS) entry which is preliminary data.</text>
</comment>
<name>A0ABU4CPC8_RHOJO</name>
<gene>
    <name evidence="1" type="ORF">R3Q59_31750</name>
</gene>
<keyword evidence="2" id="KW-1185">Reference proteome</keyword>
<protein>
    <recommendedName>
        <fullName evidence="3">Transposase</fullName>
    </recommendedName>
</protein>
<evidence type="ECO:0008006" key="3">
    <source>
        <dbReference type="Google" id="ProtNLM"/>
    </source>
</evidence>
<evidence type="ECO:0000313" key="1">
    <source>
        <dbReference type="EMBL" id="MDV6285055.1"/>
    </source>
</evidence>
<reference evidence="1 2" key="1">
    <citation type="submission" date="2023-10" db="EMBL/GenBank/DDBJ databases">
        <title>Development of a sustainable strategy for remediation of hydrocarbon-contaminated territories based on the waste exchange concept.</title>
        <authorList>
            <person name="Krivoruchko A."/>
        </authorList>
    </citation>
    <scope>NUCLEOTIDE SEQUENCE [LARGE SCALE GENOMIC DNA]</scope>
    <source>
        <strain evidence="1 2">IEGM 60</strain>
    </source>
</reference>
<dbReference type="EMBL" id="JAWLKA010000022">
    <property type="protein sequence ID" value="MDV6285055.1"/>
    <property type="molecule type" value="Genomic_DNA"/>
</dbReference>
<dbReference type="RefSeq" id="WP_317570724.1">
    <property type="nucleotide sequence ID" value="NZ_JAWLKA010000022.1"/>
</dbReference>
<accession>A0ABU4CPC8</accession>
<evidence type="ECO:0000313" key="2">
    <source>
        <dbReference type="Proteomes" id="UP001185737"/>
    </source>
</evidence>
<proteinExistence type="predicted"/>
<sequence length="67" mass="7297">MLLLATHAVIALAGMLAPNRSAAFIRHLARQIALARIQQRWIAMSGTDVFDTSHCPESTHAHASDHP</sequence>